<dbReference type="GO" id="GO:0003700">
    <property type="term" value="F:DNA-binding transcription factor activity"/>
    <property type="evidence" value="ECO:0007669"/>
    <property type="project" value="InterPro"/>
</dbReference>
<dbReference type="InterPro" id="IPR025756">
    <property type="entry name" value="Myb_CC_LHEQLE"/>
</dbReference>
<proteinExistence type="predicted"/>
<keyword evidence="4" id="KW-0539">Nucleus</keyword>
<dbReference type="InterPro" id="IPR046955">
    <property type="entry name" value="PHR1-like"/>
</dbReference>
<evidence type="ECO:0000256" key="3">
    <source>
        <dbReference type="ARBA" id="ARBA00023163"/>
    </source>
</evidence>
<evidence type="ECO:0000256" key="1">
    <source>
        <dbReference type="ARBA" id="ARBA00004123"/>
    </source>
</evidence>
<accession>A0AAV0MP66</accession>
<dbReference type="InterPro" id="IPR006447">
    <property type="entry name" value="Myb_dom_plants"/>
</dbReference>
<feature type="region of interest" description="Disordered" evidence="5">
    <location>
        <begin position="160"/>
        <end position="204"/>
    </location>
</feature>
<keyword evidence="3" id="KW-0804">Transcription</keyword>
<reference evidence="7" key="1">
    <citation type="submission" date="2022-08" db="EMBL/GenBank/DDBJ databases">
        <authorList>
            <person name="Gutierrez-Valencia J."/>
        </authorList>
    </citation>
    <scope>NUCLEOTIDE SEQUENCE</scope>
</reference>
<dbReference type="PANTHER" id="PTHR31499">
    <property type="entry name" value="MYB FAMILY TRANSCRIPTION FACTOR PHL11"/>
    <property type="match status" value="1"/>
</dbReference>
<evidence type="ECO:0000313" key="7">
    <source>
        <dbReference type="EMBL" id="CAI0447995.1"/>
    </source>
</evidence>
<dbReference type="Proteomes" id="UP001154282">
    <property type="component" value="Unassembled WGS sequence"/>
</dbReference>
<sequence length="287" mass="31669">MDDNGSPSLSNQNQNMNLVLSTDAKPRLKWTAELHQRFVDAVNQLGGLEKVQTRKEPAIGDRYQSKARKSLQIAQALQVQMEVQRKLHEQIEVQRHLQLRIEAQGKYLQSVLKKAHDTLTVYSSSSVGIELAKAELSKLVSMVNSGCSTSSCISDLTETETETGAGSSPKWADKKLSRSPVCSMDSSLTSSENSERKEGVVQKHGSSTNCVELALMEVHPQDLSNQNTSSNPGKKRNEKSVSDGICVDQQPSAKRCRTTTTTFDLNNEYENEVRTSPRSIDLNCNGV</sequence>
<evidence type="ECO:0000256" key="4">
    <source>
        <dbReference type="ARBA" id="ARBA00023242"/>
    </source>
</evidence>
<keyword evidence="8" id="KW-1185">Reference proteome</keyword>
<dbReference type="NCBIfam" id="TIGR01557">
    <property type="entry name" value="myb_SHAQKYF"/>
    <property type="match status" value="1"/>
</dbReference>
<keyword evidence="2" id="KW-0805">Transcription regulation</keyword>
<dbReference type="GO" id="GO:0003677">
    <property type="term" value="F:DNA binding"/>
    <property type="evidence" value="ECO:0007669"/>
    <property type="project" value="InterPro"/>
</dbReference>
<evidence type="ECO:0000313" key="8">
    <source>
        <dbReference type="Proteomes" id="UP001154282"/>
    </source>
</evidence>
<feature type="region of interest" description="Disordered" evidence="5">
    <location>
        <begin position="220"/>
        <end position="244"/>
    </location>
</feature>
<dbReference type="EMBL" id="CAMGYJ010000007">
    <property type="protein sequence ID" value="CAI0447995.1"/>
    <property type="molecule type" value="Genomic_DNA"/>
</dbReference>
<name>A0AAV0MP66_9ROSI</name>
<dbReference type="Gene3D" id="1.10.10.60">
    <property type="entry name" value="Homeodomain-like"/>
    <property type="match status" value="1"/>
</dbReference>
<evidence type="ECO:0000256" key="2">
    <source>
        <dbReference type="ARBA" id="ARBA00023015"/>
    </source>
</evidence>
<protein>
    <recommendedName>
        <fullName evidence="6">MYB-CC type transcription factor LHEQLE-containing domain-containing protein</fullName>
    </recommendedName>
</protein>
<dbReference type="AlphaFoldDB" id="A0AAV0MP66"/>
<dbReference type="PANTHER" id="PTHR31499:SF11">
    <property type="entry name" value="MYB FAMILY TRANSCRIPTION FACTOR PHL8"/>
    <property type="match status" value="1"/>
</dbReference>
<evidence type="ECO:0000256" key="5">
    <source>
        <dbReference type="SAM" id="MobiDB-lite"/>
    </source>
</evidence>
<organism evidence="7 8">
    <name type="scientific">Linum tenue</name>
    <dbReference type="NCBI Taxonomy" id="586396"/>
    <lineage>
        <taxon>Eukaryota</taxon>
        <taxon>Viridiplantae</taxon>
        <taxon>Streptophyta</taxon>
        <taxon>Embryophyta</taxon>
        <taxon>Tracheophyta</taxon>
        <taxon>Spermatophyta</taxon>
        <taxon>Magnoliopsida</taxon>
        <taxon>eudicotyledons</taxon>
        <taxon>Gunneridae</taxon>
        <taxon>Pentapetalae</taxon>
        <taxon>rosids</taxon>
        <taxon>fabids</taxon>
        <taxon>Malpighiales</taxon>
        <taxon>Linaceae</taxon>
        <taxon>Linum</taxon>
    </lineage>
</organism>
<gene>
    <name evidence="7" type="ORF">LITE_LOCUS29624</name>
</gene>
<feature type="domain" description="MYB-CC type transcription factor LHEQLE-containing" evidence="6">
    <location>
        <begin position="71"/>
        <end position="117"/>
    </location>
</feature>
<comment type="subcellular location">
    <subcellularLocation>
        <location evidence="1">Nucleus</location>
    </subcellularLocation>
</comment>
<evidence type="ECO:0000259" key="6">
    <source>
        <dbReference type="Pfam" id="PF14379"/>
    </source>
</evidence>
<dbReference type="Pfam" id="PF14379">
    <property type="entry name" value="Myb_CC_LHEQLE"/>
    <property type="match status" value="1"/>
</dbReference>
<feature type="compositionally biased region" description="Polar residues" evidence="5">
    <location>
        <begin position="222"/>
        <end position="232"/>
    </location>
</feature>
<dbReference type="GO" id="GO:0005634">
    <property type="term" value="C:nucleus"/>
    <property type="evidence" value="ECO:0007669"/>
    <property type="project" value="UniProtKB-SubCell"/>
</dbReference>
<comment type="caution">
    <text evidence="7">The sequence shown here is derived from an EMBL/GenBank/DDBJ whole genome shotgun (WGS) entry which is preliminary data.</text>
</comment>